<dbReference type="Pfam" id="PF00578">
    <property type="entry name" value="AhpC-TSA"/>
    <property type="match status" value="1"/>
</dbReference>
<protein>
    <submittedName>
        <fullName evidence="3">Thiol-disulfide oxidoreductase</fullName>
    </submittedName>
</protein>
<evidence type="ECO:0000259" key="2">
    <source>
        <dbReference type="PROSITE" id="PS51352"/>
    </source>
</evidence>
<dbReference type="CDD" id="cd02966">
    <property type="entry name" value="TlpA_like_family"/>
    <property type="match status" value="1"/>
</dbReference>
<evidence type="ECO:0000313" key="3">
    <source>
        <dbReference type="EMBL" id="OZU90684.1"/>
    </source>
</evidence>
<reference evidence="3 4" key="1">
    <citation type="submission" date="2017-08" db="EMBL/GenBank/DDBJ databases">
        <title>Virgibacillus indicus sp. nov. and Virgibacillus profoundi sp. nov, two moderately halophilic bacteria isolated from marine sediment by using the Microfluidic Streak Plate.</title>
        <authorList>
            <person name="Xu B."/>
            <person name="Hu B."/>
            <person name="Wang J."/>
            <person name="Zhu Y."/>
            <person name="Huang L."/>
            <person name="Du W."/>
            <person name="Huang Y."/>
        </authorList>
    </citation>
    <scope>NUCLEOTIDE SEQUENCE [LARGE SCALE GENOMIC DNA]</scope>
    <source>
        <strain evidence="3 4">IO3-P2-C2</strain>
    </source>
</reference>
<dbReference type="GO" id="GO:0016209">
    <property type="term" value="F:antioxidant activity"/>
    <property type="evidence" value="ECO:0007669"/>
    <property type="project" value="InterPro"/>
</dbReference>
<feature type="domain" description="Thioredoxin" evidence="2">
    <location>
        <begin position="1"/>
        <end position="147"/>
    </location>
</feature>
<dbReference type="Gene3D" id="3.40.30.10">
    <property type="entry name" value="Glutaredoxin"/>
    <property type="match status" value="1"/>
</dbReference>
<dbReference type="RefSeq" id="WP_094884465.1">
    <property type="nucleotide sequence ID" value="NZ_NPMS01000001.1"/>
</dbReference>
<dbReference type="PROSITE" id="PS51352">
    <property type="entry name" value="THIOREDOXIN_2"/>
    <property type="match status" value="1"/>
</dbReference>
<proteinExistence type="predicted"/>
<dbReference type="InterPro" id="IPR000866">
    <property type="entry name" value="AhpC/TSA"/>
</dbReference>
<dbReference type="InterPro" id="IPR036249">
    <property type="entry name" value="Thioredoxin-like_sf"/>
</dbReference>
<organism evidence="3 4">
    <name type="scientific">Virgibacillus indicus</name>
    <dbReference type="NCBI Taxonomy" id="2024554"/>
    <lineage>
        <taxon>Bacteria</taxon>
        <taxon>Bacillati</taxon>
        <taxon>Bacillota</taxon>
        <taxon>Bacilli</taxon>
        <taxon>Bacillales</taxon>
        <taxon>Bacillaceae</taxon>
        <taxon>Virgibacillus</taxon>
    </lineage>
</organism>
<dbReference type="PANTHER" id="PTHR42852">
    <property type="entry name" value="THIOL:DISULFIDE INTERCHANGE PROTEIN DSBE"/>
    <property type="match status" value="1"/>
</dbReference>
<name>A0A265NGY3_9BACI</name>
<dbReference type="AlphaFoldDB" id="A0A265NGY3"/>
<dbReference type="PANTHER" id="PTHR42852:SF12">
    <property type="entry name" value="THIOL-DISULFIDE OXIDOREDUCTASE YKUV"/>
    <property type="match status" value="1"/>
</dbReference>
<keyword evidence="4" id="KW-1185">Reference proteome</keyword>
<accession>A0A265NGY3</accession>
<dbReference type="InterPro" id="IPR013766">
    <property type="entry name" value="Thioredoxin_domain"/>
</dbReference>
<evidence type="ECO:0000256" key="1">
    <source>
        <dbReference type="ARBA" id="ARBA00023157"/>
    </source>
</evidence>
<dbReference type="OrthoDB" id="9811352at2"/>
<gene>
    <name evidence="3" type="ORF">CIL03_04810</name>
</gene>
<comment type="caution">
    <text evidence="3">The sequence shown here is derived from an EMBL/GenBank/DDBJ whole genome shotgun (WGS) entry which is preliminary data.</text>
</comment>
<keyword evidence="1" id="KW-1015">Disulfide bond</keyword>
<sequence length="148" mass="16914">MRLRDPMPEFDGATDWLNSRGAKRRDLIEGNKPALIHFWSISCDLCKESMPQINELRDQLKNDLHVIAVHMPRSKKDMDLDAIKEAAKGFKITQPIFIDNAHKLTNAFNVKYVPAYYVFDADGKLRHSQSGGGGMTMLRKRLSRVLDN</sequence>
<dbReference type="GO" id="GO:0016491">
    <property type="term" value="F:oxidoreductase activity"/>
    <property type="evidence" value="ECO:0007669"/>
    <property type="project" value="InterPro"/>
</dbReference>
<dbReference type="InterPro" id="IPR050553">
    <property type="entry name" value="Thioredoxin_ResA/DsbE_sf"/>
</dbReference>
<dbReference type="EMBL" id="NPMS01000001">
    <property type="protein sequence ID" value="OZU90684.1"/>
    <property type="molecule type" value="Genomic_DNA"/>
</dbReference>
<dbReference type="Proteomes" id="UP000216498">
    <property type="component" value="Unassembled WGS sequence"/>
</dbReference>
<evidence type="ECO:0000313" key="4">
    <source>
        <dbReference type="Proteomes" id="UP000216498"/>
    </source>
</evidence>
<dbReference type="SUPFAM" id="SSF52833">
    <property type="entry name" value="Thioredoxin-like"/>
    <property type="match status" value="1"/>
</dbReference>